<evidence type="ECO:0000313" key="2">
    <source>
        <dbReference type="EMBL" id="EGY14974.1"/>
    </source>
</evidence>
<dbReference type="OMA" id="AKNVGPP"/>
<dbReference type="Proteomes" id="UP000001611">
    <property type="component" value="Unassembled WGS sequence"/>
</dbReference>
<dbReference type="GeneID" id="20707927"/>
<feature type="compositionally biased region" description="Low complexity" evidence="1">
    <location>
        <begin position="101"/>
        <end position="133"/>
    </location>
</feature>
<dbReference type="InParanoid" id="G2X7K6"/>
<dbReference type="OrthoDB" id="5385910at2759"/>
<feature type="region of interest" description="Disordered" evidence="1">
    <location>
        <begin position="96"/>
        <end position="309"/>
    </location>
</feature>
<reference evidence="3" key="2">
    <citation type="journal article" date="2011" name="PLoS Pathog.">
        <title>Comparative genomics yields insights into niche adaptation of plant vascular wilt pathogens.</title>
        <authorList>
            <person name="Klosterman S.J."/>
            <person name="Subbarao K.V."/>
            <person name="Kang S."/>
            <person name="Veronese P."/>
            <person name="Gold S.E."/>
            <person name="Thomma B.P.H.J."/>
            <person name="Chen Z."/>
            <person name="Henrissat B."/>
            <person name="Lee Y.-H."/>
            <person name="Park J."/>
            <person name="Garcia-Pedrajas M.D."/>
            <person name="Barbara D.J."/>
            <person name="Anchieta A."/>
            <person name="de Jonge R."/>
            <person name="Santhanam P."/>
            <person name="Maruthachalam K."/>
            <person name="Atallah Z."/>
            <person name="Amyotte S.G."/>
            <person name="Paz Z."/>
            <person name="Inderbitzin P."/>
            <person name="Hayes R.J."/>
            <person name="Heiman D.I."/>
            <person name="Young S."/>
            <person name="Zeng Q."/>
            <person name="Engels R."/>
            <person name="Galagan J."/>
            <person name="Cuomo C.A."/>
            <person name="Dobinson K.F."/>
            <person name="Ma L.-J."/>
        </authorList>
    </citation>
    <scope>NUCLEOTIDE SEQUENCE [LARGE SCALE GENOMIC DNA]</scope>
    <source>
        <strain evidence="3">VdLs.17 / ATCC MYA-4575 / FGSC 10137</strain>
    </source>
</reference>
<organism evidence="2 3">
    <name type="scientific">Verticillium dahliae (strain VdLs.17 / ATCC MYA-4575 / FGSC 10137)</name>
    <name type="common">Verticillium wilt</name>
    <dbReference type="NCBI Taxonomy" id="498257"/>
    <lineage>
        <taxon>Eukaryota</taxon>
        <taxon>Fungi</taxon>
        <taxon>Dikarya</taxon>
        <taxon>Ascomycota</taxon>
        <taxon>Pezizomycotina</taxon>
        <taxon>Sordariomycetes</taxon>
        <taxon>Hypocreomycetidae</taxon>
        <taxon>Glomerellales</taxon>
        <taxon>Plectosphaerellaceae</taxon>
        <taxon>Verticillium</taxon>
    </lineage>
</organism>
<accession>G2X7K6</accession>
<dbReference type="AlphaFoldDB" id="G2X7K6"/>
<reference evidence="2 3" key="1">
    <citation type="submission" date="2008-03" db="EMBL/GenBank/DDBJ databases">
        <title>The Genome Sequence of Verticillium dahliae VdLs.17.</title>
        <authorList>
            <consortium name="The Broad Institute Genome Sequencing Platform"/>
            <person name="Ma L.-J.J."/>
            <person name="Klosterman S.J."/>
            <person name="Subbarao K."/>
            <person name="Dobinson K."/>
            <person name="Veronese P."/>
            <person name="Kang S."/>
            <person name="Gold S.E."/>
            <person name="Young S."/>
            <person name="Jaffe D."/>
            <person name="Gnerre S."/>
            <person name="Berlin A."/>
            <person name="Heiman D."/>
            <person name="Hepburn T."/>
            <person name="Sykes S."/>
            <person name="Alvarado L."/>
            <person name="Kodira C.D."/>
            <person name="Lander E."/>
            <person name="Galagan J."/>
            <person name="Nusbaum C."/>
            <person name="Birren B."/>
        </authorList>
    </citation>
    <scope>NUCLEOTIDE SEQUENCE [LARGE SCALE GENOMIC DNA]</scope>
    <source>
        <strain evidence="3">VdLs.17 / ATCC MYA-4575 / FGSC 10137</strain>
    </source>
</reference>
<proteinExistence type="predicted"/>
<name>G2X7K6_VERDV</name>
<sequence length="342" mass="35662">MDAIRVGVTWYEASHLTSLDVTSPPSALRAVTYKPLARPHYIPEHNHKVCPRLRHPRSFRYLPSSHASHQAIVQLIAMPPVPIYASSPITAAKASGVTPQTAGSDSAAAKSSGPAPTPTTPQAYPAAQPGATPRLPKQTGAPSASYLPPTQTQNPSAGPPAPQPGAVPSASGLPPPPKTGEAYHPPQQTPAPQATIPYPPQMSIPPPTTSYAASYGASTATTTAPGYPQPPGPTPLPFGNDNDRLAHPPGYQQNAGAADFSSNQRAAHAASVRENGPLDGSEEGVLKRGEKNGLPQQAGTSQQPRRRFGAGSTRTELMIYSVSLCGKGSVQLHVICENGYFK</sequence>
<keyword evidence="3" id="KW-1185">Reference proteome</keyword>
<gene>
    <name evidence="2" type="ORF">VDAG_06464</name>
</gene>
<protein>
    <submittedName>
        <fullName evidence="2">Uncharacterized protein</fullName>
    </submittedName>
</protein>
<feature type="compositionally biased region" description="Low complexity" evidence="1">
    <location>
        <begin position="209"/>
        <end position="226"/>
    </location>
</feature>
<dbReference type="eggNOG" id="ENOG502QQEE">
    <property type="taxonomic scope" value="Eukaryota"/>
</dbReference>
<evidence type="ECO:0000313" key="3">
    <source>
        <dbReference type="Proteomes" id="UP000001611"/>
    </source>
</evidence>
<evidence type="ECO:0000256" key="1">
    <source>
        <dbReference type="SAM" id="MobiDB-lite"/>
    </source>
</evidence>
<dbReference type="HOGENOM" id="CLU_811831_0_0_1"/>
<feature type="compositionally biased region" description="Polar residues" evidence="1">
    <location>
        <begin position="251"/>
        <end position="265"/>
    </location>
</feature>
<feature type="compositionally biased region" description="Polar residues" evidence="1">
    <location>
        <begin position="294"/>
        <end position="303"/>
    </location>
</feature>
<dbReference type="EMBL" id="DS572706">
    <property type="protein sequence ID" value="EGY14974.1"/>
    <property type="molecule type" value="Genomic_DNA"/>
</dbReference>
<feature type="compositionally biased region" description="Pro residues" evidence="1">
    <location>
        <begin position="227"/>
        <end position="236"/>
    </location>
</feature>
<dbReference type="KEGG" id="vda:VDAG_06464"/>
<dbReference type="RefSeq" id="XP_009657137.1">
    <property type="nucleotide sequence ID" value="XM_009658842.1"/>
</dbReference>
<feature type="compositionally biased region" description="Pro residues" evidence="1">
    <location>
        <begin position="197"/>
        <end position="208"/>
    </location>
</feature>